<dbReference type="Proteomes" id="UP000006765">
    <property type="component" value="Unassembled WGS sequence"/>
</dbReference>
<reference evidence="9 10" key="1">
    <citation type="journal article" date="2012" name="J. Bacteriol.">
        <title>Draft Genome Sequence of Oceaniovalibus guishaninsula JLT2003T.</title>
        <authorList>
            <person name="Tang K."/>
            <person name="Liu K."/>
            <person name="Jiao N."/>
        </authorList>
    </citation>
    <scope>NUCLEOTIDE SEQUENCE [LARGE SCALE GENOMIC DNA]</scope>
    <source>
        <strain evidence="9 10">JLT2003</strain>
    </source>
</reference>
<dbReference type="EC" id="6.3.4.3" evidence="8"/>
<sequence length="558" mass="59026">MTYRSDIEIARAAIPLPIGQIGTRLGIDPDDLIPYGRDKAKISRSFIDTLSGRPDGKLVLVTAISPTPAGEGKTTTTVGLGDGLNAIGRRAAICIREASLGPCFGSKGGAAGGGMAQVIPMEDMNLHFTGDFHAITSAHNLLSAMIDNHVYWGNRLDIDLRRTTWRRAMDMNDRALRQVTAGLGGVPNGFPAQTGFDITVASEVMACLCLADSLGDLRQRLGRIIVGYSRDRRAITAADLKASGAMTVLLRDAMQPNLVQTIEHSPAFVHGGPFANIAHGCNSVIATRTALKLADYVVTEAGFGADLGAEKFMDIKCRKAGLAPSCIVLVATIRALKMGGGVSRSELGREDAAAVQRGCANLVRHVENLRAFGPPVIVAINHFAGDTDAEIAVVQDEAAALECEAILCRHWAEGSAGIADLARRVVALSEGDPPALRLLYPDDLPLAAKIETIATQVYRAGEVTFAPGLREQLARWEEAGFGHLPICMAKTQYSFSTDPDLRGAPQGHTVPVREVRLAAGAGFVVAICGDIMTMPGLPRIPAAETIGLDAAGRIEGLF</sequence>
<feature type="binding site" evidence="8">
    <location>
        <begin position="67"/>
        <end position="74"/>
    </location>
    <ligand>
        <name>ATP</name>
        <dbReference type="ChEBI" id="CHEBI:30616"/>
    </ligand>
</feature>
<evidence type="ECO:0000256" key="7">
    <source>
        <dbReference type="ARBA" id="ARBA00061363"/>
    </source>
</evidence>
<comment type="catalytic activity">
    <reaction evidence="6 8">
        <text>(6S)-5,6,7,8-tetrahydrofolate + formate + ATP = (6R)-10-formyltetrahydrofolate + ADP + phosphate</text>
        <dbReference type="Rhea" id="RHEA:20221"/>
        <dbReference type="ChEBI" id="CHEBI:15740"/>
        <dbReference type="ChEBI" id="CHEBI:30616"/>
        <dbReference type="ChEBI" id="CHEBI:43474"/>
        <dbReference type="ChEBI" id="CHEBI:57453"/>
        <dbReference type="ChEBI" id="CHEBI:195366"/>
        <dbReference type="ChEBI" id="CHEBI:456216"/>
        <dbReference type="EC" id="6.3.4.3"/>
    </reaction>
</comment>
<dbReference type="Gene3D" id="3.10.410.10">
    <property type="entry name" value="Formyltetrahydrofolate synthetase, domain 3"/>
    <property type="match status" value="1"/>
</dbReference>
<protein>
    <recommendedName>
        <fullName evidence="8">Formate--tetrahydrofolate ligase</fullName>
        <ecNumber evidence="8">6.3.4.3</ecNumber>
    </recommendedName>
    <alternativeName>
        <fullName evidence="8">Formyltetrahydrofolate synthetase</fullName>
        <shortName evidence="8">FHS</shortName>
        <shortName evidence="8">FTHFS</shortName>
    </alternativeName>
</protein>
<evidence type="ECO:0000256" key="3">
    <source>
        <dbReference type="ARBA" id="ARBA00022598"/>
    </source>
</evidence>
<dbReference type="Pfam" id="PF01268">
    <property type="entry name" value="FTHFS"/>
    <property type="match status" value="1"/>
</dbReference>
<organism evidence="9 10">
    <name type="scientific">Oceaniovalibus guishaninsula JLT2003</name>
    <dbReference type="NCBI Taxonomy" id="1231392"/>
    <lineage>
        <taxon>Bacteria</taxon>
        <taxon>Pseudomonadati</taxon>
        <taxon>Pseudomonadota</taxon>
        <taxon>Alphaproteobacteria</taxon>
        <taxon>Rhodobacterales</taxon>
        <taxon>Roseobacteraceae</taxon>
        <taxon>Oceaniovalibus</taxon>
    </lineage>
</organism>
<keyword evidence="10" id="KW-1185">Reference proteome</keyword>
<dbReference type="UniPathway" id="UPA00193"/>
<comment type="pathway">
    <text evidence="1 8">One-carbon metabolism; tetrahydrofolate interconversion.</text>
</comment>
<keyword evidence="3 8" id="KW-0436">Ligase</keyword>
<dbReference type="EMBL" id="AMGO01000021">
    <property type="protein sequence ID" value="EKE44440.1"/>
    <property type="molecule type" value="Genomic_DNA"/>
</dbReference>
<dbReference type="HAMAP" id="MF_01543">
    <property type="entry name" value="FTHFS"/>
    <property type="match status" value="1"/>
</dbReference>
<dbReference type="SUPFAM" id="SSF52540">
    <property type="entry name" value="P-loop containing nucleoside triphosphate hydrolases"/>
    <property type="match status" value="1"/>
</dbReference>
<dbReference type="NCBIfam" id="NF010030">
    <property type="entry name" value="PRK13505.1"/>
    <property type="match status" value="1"/>
</dbReference>
<evidence type="ECO:0000256" key="4">
    <source>
        <dbReference type="ARBA" id="ARBA00022741"/>
    </source>
</evidence>
<proteinExistence type="inferred from homology"/>
<evidence type="ECO:0000256" key="2">
    <source>
        <dbReference type="ARBA" id="ARBA00022563"/>
    </source>
</evidence>
<evidence type="ECO:0000256" key="1">
    <source>
        <dbReference type="ARBA" id="ARBA00004777"/>
    </source>
</evidence>
<dbReference type="GO" id="GO:0004329">
    <property type="term" value="F:formate-tetrahydrofolate ligase activity"/>
    <property type="evidence" value="ECO:0007669"/>
    <property type="project" value="UniProtKB-UniRule"/>
</dbReference>
<keyword evidence="2 8" id="KW-0554">One-carbon metabolism</keyword>
<evidence type="ECO:0000313" key="10">
    <source>
        <dbReference type="Proteomes" id="UP000006765"/>
    </source>
</evidence>
<dbReference type="RefSeq" id="WP_007426430.1">
    <property type="nucleotide sequence ID" value="NZ_AMGO01000021.1"/>
</dbReference>
<dbReference type="STRING" id="1231392.OCGS_1278"/>
<gene>
    <name evidence="8" type="primary">fhs</name>
    <name evidence="9" type="ORF">OCGS_1278</name>
</gene>
<keyword evidence="4 8" id="KW-0547">Nucleotide-binding</keyword>
<dbReference type="Gene3D" id="3.30.1510.10">
    <property type="entry name" value="Domain 2, N(10)-formyltetrahydrofolate synthetase"/>
    <property type="match status" value="1"/>
</dbReference>
<comment type="similarity">
    <text evidence="7 8">Belongs to the formate--tetrahydrofolate ligase family.</text>
</comment>
<evidence type="ECO:0000256" key="8">
    <source>
        <dbReference type="HAMAP-Rule" id="MF_01543"/>
    </source>
</evidence>
<dbReference type="OrthoDB" id="9761733at2"/>
<dbReference type="FunFam" id="3.30.1510.10:FF:000001">
    <property type="entry name" value="Formate--tetrahydrofolate ligase"/>
    <property type="match status" value="1"/>
</dbReference>
<dbReference type="PATRIC" id="fig|1231392.3.peg.1282"/>
<name>K2I624_9RHOB</name>
<dbReference type="GO" id="GO:0005524">
    <property type="term" value="F:ATP binding"/>
    <property type="evidence" value="ECO:0007669"/>
    <property type="project" value="UniProtKB-UniRule"/>
</dbReference>
<dbReference type="eggNOG" id="COG2759">
    <property type="taxonomic scope" value="Bacteria"/>
</dbReference>
<accession>K2I624</accession>
<dbReference type="Gene3D" id="3.40.50.300">
    <property type="entry name" value="P-loop containing nucleotide triphosphate hydrolases"/>
    <property type="match status" value="1"/>
</dbReference>
<keyword evidence="5 8" id="KW-0067">ATP-binding</keyword>
<evidence type="ECO:0000256" key="5">
    <source>
        <dbReference type="ARBA" id="ARBA00022840"/>
    </source>
</evidence>
<dbReference type="AlphaFoldDB" id="K2I624"/>
<comment type="caution">
    <text evidence="9">The sequence shown here is derived from an EMBL/GenBank/DDBJ whole genome shotgun (WGS) entry which is preliminary data.</text>
</comment>
<dbReference type="InterPro" id="IPR000559">
    <property type="entry name" value="Formate_THF_ligase"/>
</dbReference>
<evidence type="ECO:0000256" key="6">
    <source>
        <dbReference type="ARBA" id="ARBA00049033"/>
    </source>
</evidence>
<evidence type="ECO:0000313" key="9">
    <source>
        <dbReference type="EMBL" id="EKE44440.1"/>
    </source>
</evidence>
<dbReference type="CDD" id="cd00477">
    <property type="entry name" value="FTHFS"/>
    <property type="match status" value="1"/>
</dbReference>
<dbReference type="GO" id="GO:0035999">
    <property type="term" value="P:tetrahydrofolate interconversion"/>
    <property type="evidence" value="ECO:0007669"/>
    <property type="project" value="UniProtKB-UniRule"/>
</dbReference>
<dbReference type="FunFam" id="3.10.410.10:FF:000001">
    <property type="entry name" value="Putative formate--tetrahydrofolate ligase"/>
    <property type="match status" value="1"/>
</dbReference>
<dbReference type="InterPro" id="IPR027417">
    <property type="entry name" value="P-loop_NTPase"/>
</dbReference>